<feature type="binding site" evidence="2">
    <location>
        <position position="412"/>
    </location>
    <ligand>
        <name>Mn(2+)</name>
        <dbReference type="ChEBI" id="CHEBI:29035"/>
        <label>2</label>
    </ligand>
</feature>
<proteinExistence type="predicted"/>
<keyword evidence="2" id="KW-0464">Manganese</keyword>
<dbReference type="GO" id="GO:0046872">
    <property type="term" value="F:metal ion binding"/>
    <property type="evidence" value="ECO:0007669"/>
    <property type="project" value="UniProtKB-KW"/>
</dbReference>
<evidence type="ECO:0000259" key="4">
    <source>
        <dbReference type="Pfam" id="PF07687"/>
    </source>
</evidence>
<keyword evidence="2" id="KW-0479">Metal-binding</keyword>
<evidence type="ECO:0000256" key="3">
    <source>
        <dbReference type="SAM" id="SignalP"/>
    </source>
</evidence>
<dbReference type="InterPro" id="IPR002933">
    <property type="entry name" value="Peptidase_M20"/>
</dbReference>
<dbReference type="RefSeq" id="WP_241153207.1">
    <property type="nucleotide sequence ID" value="NZ_JACIJB010000005.1"/>
</dbReference>
<feature type="binding site" evidence="2">
    <location>
        <position position="210"/>
    </location>
    <ligand>
        <name>Mn(2+)</name>
        <dbReference type="ChEBI" id="CHEBI:29035"/>
        <label>2</label>
    </ligand>
</feature>
<dbReference type="Pfam" id="PF01546">
    <property type="entry name" value="Peptidase_M20"/>
    <property type="match status" value="1"/>
</dbReference>
<evidence type="ECO:0000313" key="5">
    <source>
        <dbReference type="EMBL" id="MBB5660782.1"/>
    </source>
</evidence>
<feature type="binding site" evidence="2">
    <location>
        <position position="142"/>
    </location>
    <ligand>
        <name>Mn(2+)</name>
        <dbReference type="ChEBI" id="CHEBI:29035"/>
        <label>2</label>
    </ligand>
</feature>
<name>A0A7W9A3Y8_9CAUL</name>
<sequence>MIEYLKRVTVLMGFTASLALAGTVPAGAQSIESAQVEAAVEAVMPDVILWRRDFHQNPELGFAEHRTAEVIAEHLRGLGLEVRVGVGKTGVVAILRGGRPGRTVALRADMDALPVEEATGLPFASTATGTYQGRTVPVAHACGHDAHIAMLMGAAEVLAGMRDQISGTIVFIFQPAEEGAPPGEPMGGAALMIAEGVLDDPRPEAIFGLHVVPGLPGTIFYRPEGFMAASDRVDIVLTGRQTHGAWPWKGIDVIAVAAQVVQTVNTLTARTVDPTATPTVFTIATIEAGVRYNIIPDEARLSGTLRTFDIAQRDDVVARAEAAIGHVAEAYGATAEFSIKQNAALVYNDPALSAWLAPVLEEAAGAGQVNPAVPPTTVAEDFSYYQAEIPGVFWHLGASAEGVDPATSAPNHSPLFDVNEDVLIVGVKAHVYTALRFLEQ</sequence>
<dbReference type="Gene3D" id="3.40.630.10">
    <property type="entry name" value="Zn peptidases"/>
    <property type="match status" value="1"/>
</dbReference>
<evidence type="ECO:0000256" key="2">
    <source>
        <dbReference type="PIRSR" id="PIRSR005962-1"/>
    </source>
</evidence>
<feature type="signal peptide" evidence="3">
    <location>
        <begin position="1"/>
        <end position="21"/>
    </location>
</feature>
<dbReference type="SUPFAM" id="SSF53187">
    <property type="entry name" value="Zn-dependent exopeptidases"/>
    <property type="match status" value="1"/>
</dbReference>
<dbReference type="Gene3D" id="3.30.70.360">
    <property type="match status" value="1"/>
</dbReference>
<keyword evidence="6" id="KW-1185">Reference proteome</keyword>
<feature type="chain" id="PRO_5031144406" evidence="3">
    <location>
        <begin position="22"/>
        <end position="440"/>
    </location>
</feature>
<dbReference type="EC" id="3.5.1.-" evidence="5"/>
<dbReference type="Pfam" id="PF07687">
    <property type="entry name" value="M20_dimer"/>
    <property type="match status" value="1"/>
</dbReference>
<dbReference type="InterPro" id="IPR017439">
    <property type="entry name" value="Amidohydrolase"/>
</dbReference>
<dbReference type="NCBIfam" id="TIGR01891">
    <property type="entry name" value="amidohydrolases"/>
    <property type="match status" value="1"/>
</dbReference>
<feature type="domain" description="Peptidase M20 dimerisation" evidence="4">
    <location>
        <begin position="233"/>
        <end position="330"/>
    </location>
</feature>
<comment type="cofactor">
    <cofactor evidence="2">
        <name>Mn(2+)</name>
        <dbReference type="ChEBI" id="CHEBI:29035"/>
    </cofactor>
    <text evidence="2">The Mn(2+) ion enhances activity.</text>
</comment>
<evidence type="ECO:0000313" key="6">
    <source>
        <dbReference type="Proteomes" id="UP000548978"/>
    </source>
</evidence>
<dbReference type="PIRSF" id="PIRSF005962">
    <property type="entry name" value="Pept_M20D_amidohydro"/>
    <property type="match status" value="1"/>
</dbReference>
<feature type="binding site" evidence="2">
    <location>
        <position position="144"/>
    </location>
    <ligand>
        <name>Mn(2+)</name>
        <dbReference type="ChEBI" id="CHEBI:29035"/>
        <label>2</label>
    </ligand>
</feature>
<dbReference type="AlphaFoldDB" id="A0A7W9A3Y8"/>
<reference evidence="5 6" key="1">
    <citation type="submission" date="2020-08" db="EMBL/GenBank/DDBJ databases">
        <title>Genomic Encyclopedia of Type Strains, Phase IV (KMG-IV): sequencing the most valuable type-strain genomes for metagenomic binning, comparative biology and taxonomic classification.</title>
        <authorList>
            <person name="Goeker M."/>
        </authorList>
    </citation>
    <scope>NUCLEOTIDE SEQUENCE [LARGE SCALE GENOMIC DNA]</scope>
    <source>
        <strain evidence="5 6">DSM 24448</strain>
    </source>
</reference>
<comment type="caution">
    <text evidence="5">The sequence shown here is derived from an EMBL/GenBank/DDBJ whole genome shotgun (WGS) entry which is preliminary data.</text>
</comment>
<dbReference type="PANTHER" id="PTHR11014:SF63">
    <property type="entry name" value="METALLOPEPTIDASE, PUTATIVE (AFU_ORTHOLOGUE AFUA_6G09600)-RELATED"/>
    <property type="match status" value="1"/>
</dbReference>
<gene>
    <name evidence="5" type="ORF">FHS65_001533</name>
</gene>
<dbReference type="InterPro" id="IPR011650">
    <property type="entry name" value="Peptidase_M20_dimer"/>
</dbReference>
<accession>A0A7W9A3Y8</accession>
<dbReference type="Proteomes" id="UP000548978">
    <property type="component" value="Unassembled WGS sequence"/>
</dbReference>
<dbReference type="PANTHER" id="PTHR11014">
    <property type="entry name" value="PEPTIDASE M20 FAMILY MEMBER"/>
    <property type="match status" value="1"/>
</dbReference>
<evidence type="ECO:0000256" key="1">
    <source>
        <dbReference type="ARBA" id="ARBA00022801"/>
    </source>
</evidence>
<organism evidence="5 6">
    <name type="scientific">Brevundimonas halotolerans</name>
    <dbReference type="NCBI Taxonomy" id="69670"/>
    <lineage>
        <taxon>Bacteria</taxon>
        <taxon>Pseudomonadati</taxon>
        <taxon>Pseudomonadota</taxon>
        <taxon>Alphaproteobacteria</taxon>
        <taxon>Caulobacterales</taxon>
        <taxon>Caulobacteraceae</taxon>
        <taxon>Brevundimonas</taxon>
    </lineage>
</organism>
<dbReference type="GO" id="GO:0016787">
    <property type="term" value="F:hydrolase activity"/>
    <property type="evidence" value="ECO:0007669"/>
    <property type="project" value="UniProtKB-KW"/>
</dbReference>
<dbReference type="EMBL" id="JACIJB010000005">
    <property type="protein sequence ID" value="MBB5660782.1"/>
    <property type="molecule type" value="Genomic_DNA"/>
</dbReference>
<keyword evidence="3" id="KW-0732">Signal</keyword>
<protein>
    <submittedName>
        <fullName evidence="5">Amidohydrolase</fullName>
        <ecNumber evidence="5">3.5.1.-</ecNumber>
    </submittedName>
</protein>
<keyword evidence="1 5" id="KW-0378">Hydrolase</keyword>
<dbReference type="InterPro" id="IPR036264">
    <property type="entry name" value="Bact_exopeptidase_dim_dom"/>
</dbReference>
<dbReference type="SUPFAM" id="SSF55031">
    <property type="entry name" value="Bacterial exopeptidase dimerisation domain"/>
    <property type="match status" value="1"/>
</dbReference>
<feature type="binding site" evidence="2">
    <location>
        <position position="178"/>
    </location>
    <ligand>
        <name>Mn(2+)</name>
        <dbReference type="ChEBI" id="CHEBI:29035"/>
        <label>2</label>
    </ligand>
</feature>